<evidence type="ECO:0000256" key="2">
    <source>
        <dbReference type="ARBA" id="ARBA00007528"/>
    </source>
</evidence>
<dbReference type="AlphaFoldDB" id="A0A443I558"/>
<dbReference type="InterPro" id="IPR004886">
    <property type="entry name" value="Glucanosyltransferase"/>
</dbReference>
<feature type="transmembrane region" description="Helical" evidence="12">
    <location>
        <begin position="445"/>
        <end position="466"/>
    </location>
</feature>
<dbReference type="SUPFAM" id="SSF51445">
    <property type="entry name" value="(Trans)glycosidases"/>
    <property type="match status" value="1"/>
</dbReference>
<feature type="compositionally biased region" description="Low complexity" evidence="11">
    <location>
        <begin position="398"/>
        <end position="407"/>
    </location>
</feature>
<name>A0A443I558_BYSSP</name>
<dbReference type="GO" id="GO:0031505">
    <property type="term" value="P:fungal-type cell wall organization"/>
    <property type="evidence" value="ECO:0007669"/>
    <property type="project" value="TreeGrafter"/>
</dbReference>
<reference evidence="13 14" key="1">
    <citation type="journal article" date="2018" name="Front. Microbiol.">
        <title>Genomic and genetic insights into a cosmopolitan fungus, Paecilomyces variotii (Eurotiales).</title>
        <authorList>
            <person name="Urquhart A.S."/>
            <person name="Mondo S.J."/>
            <person name="Makela M.R."/>
            <person name="Hane J.K."/>
            <person name="Wiebenga A."/>
            <person name="He G."/>
            <person name="Mihaltcheva S."/>
            <person name="Pangilinan J."/>
            <person name="Lipzen A."/>
            <person name="Barry K."/>
            <person name="de Vries R.P."/>
            <person name="Grigoriev I.V."/>
            <person name="Idnurm A."/>
        </authorList>
    </citation>
    <scope>NUCLEOTIDE SEQUENCE [LARGE SCALE GENOMIC DNA]</scope>
    <source>
        <strain evidence="13 14">CBS 101075</strain>
    </source>
</reference>
<dbReference type="GO" id="GO:0098552">
    <property type="term" value="C:side of membrane"/>
    <property type="evidence" value="ECO:0007669"/>
    <property type="project" value="UniProtKB-KW"/>
</dbReference>
<keyword evidence="6 10" id="KW-0472">Membrane</keyword>
<proteinExistence type="inferred from homology"/>
<evidence type="ECO:0000256" key="4">
    <source>
        <dbReference type="ARBA" id="ARBA00022679"/>
    </source>
</evidence>
<dbReference type="PANTHER" id="PTHR31468:SF5">
    <property type="entry name" value="1,3-BETA-GLUCANOSYLTRANSFERASE GAS5"/>
    <property type="match status" value="1"/>
</dbReference>
<evidence type="ECO:0000313" key="14">
    <source>
        <dbReference type="Proteomes" id="UP000283841"/>
    </source>
</evidence>
<dbReference type="PANTHER" id="PTHR31468">
    <property type="entry name" value="1,3-BETA-GLUCANOSYLTRANSFERASE GAS1"/>
    <property type="match status" value="1"/>
</dbReference>
<feature type="region of interest" description="Disordered" evidence="11">
    <location>
        <begin position="385"/>
        <end position="434"/>
    </location>
</feature>
<dbReference type="InterPro" id="IPR017853">
    <property type="entry name" value="GH"/>
</dbReference>
<keyword evidence="12" id="KW-1133">Transmembrane helix</keyword>
<evidence type="ECO:0000256" key="1">
    <source>
        <dbReference type="ARBA" id="ARBA00004609"/>
    </source>
</evidence>
<keyword evidence="8 10" id="KW-0449">Lipoprotein</keyword>
<keyword evidence="5 10" id="KW-0732">Signal</keyword>
<dbReference type="VEuPathDB" id="FungiDB:C8Q69DRAFT_15454"/>
<evidence type="ECO:0000313" key="13">
    <source>
        <dbReference type="EMBL" id="RWQ99228.1"/>
    </source>
</evidence>
<evidence type="ECO:0000256" key="12">
    <source>
        <dbReference type="SAM" id="Phobius"/>
    </source>
</evidence>
<dbReference type="GO" id="GO:0071970">
    <property type="term" value="P:fungal-type cell wall (1-&gt;3)-beta-D-glucan biosynthetic process"/>
    <property type="evidence" value="ECO:0007669"/>
    <property type="project" value="TreeGrafter"/>
</dbReference>
<sequence>MKATVASMAAAVAVGASAVMALPQQIQARDSVTPITVKGNAFFQGDNRFYIRGVDYQPGGSSKLEDPIAEPTTCKRDIAKFQELGVNTVRVYSVDNSKSHDECMQALADAGIYLVLDVNTPKYSLNRADPETSYNAVYLQNVFATVEEFAQYPNTLAFFSGNEVINDGPSSSAAPYVKAVTRDIRQYLRERHLRDVPVGYSAADIDTNRLQMAEYMNCGTDDERSSFFAFNDYSWCDPSSFTQSGWSQKVQTFSHYGLPLFLSEYGCNTNKREFQEVGSLYSTQMTAVYSGGLVYEYSNEGSNYGLVTIDGNSVTERPDFTALQSAFKKTPNPQGDGGYNKTGGANPCPAKQAPAWNVDSTDALPAIPDAAKKYMTQGAGKGVGFSGSGSQNAGGSGATSTGTAAPGSGSGGSYSTGTSSGSSSSGSSSSSKGAAAGLRAPEMTLAPIVCGLVVTISTFFGASMILI</sequence>
<evidence type="ECO:0000256" key="6">
    <source>
        <dbReference type="ARBA" id="ARBA00023136"/>
    </source>
</evidence>
<gene>
    <name evidence="13" type="ORF">C8Q69DRAFT_15454</name>
</gene>
<feature type="region of interest" description="Disordered" evidence="11">
    <location>
        <begin position="327"/>
        <end position="355"/>
    </location>
</feature>
<evidence type="ECO:0000256" key="7">
    <source>
        <dbReference type="ARBA" id="ARBA00023180"/>
    </source>
</evidence>
<evidence type="ECO:0000256" key="10">
    <source>
        <dbReference type="RuleBase" id="RU361209"/>
    </source>
</evidence>
<evidence type="ECO:0000256" key="8">
    <source>
        <dbReference type="ARBA" id="ARBA00023288"/>
    </source>
</evidence>
<protein>
    <recommendedName>
        <fullName evidence="10">1,3-beta-glucanosyltransferase</fullName>
        <ecNumber evidence="10">2.4.1.-</ecNumber>
    </recommendedName>
</protein>
<comment type="caution">
    <text evidence="13">The sequence shown here is derived from an EMBL/GenBank/DDBJ whole genome shotgun (WGS) entry which is preliminary data.</text>
</comment>
<keyword evidence="4 10" id="KW-0808">Transferase</keyword>
<dbReference type="GeneID" id="39594863"/>
<keyword evidence="3 10" id="KW-0336">GPI-anchor</keyword>
<evidence type="ECO:0000256" key="9">
    <source>
        <dbReference type="ARBA" id="ARBA00025026"/>
    </source>
</evidence>
<feature type="chain" id="PRO_5018815473" description="1,3-beta-glucanosyltransferase" evidence="10">
    <location>
        <begin position="29"/>
        <end position="467"/>
    </location>
</feature>
<keyword evidence="14" id="KW-1185">Reference proteome</keyword>
<dbReference type="Proteomes" id="UP000283841">
    <property type="component" value="Unassembled WGS sequence"/>
</dbReference>
<dbReference type="Gene3D" id="3.20.20.80">
    <property type="entry name" value="Glycosidases"/>
    <property type="match status" value="1"/>
</dbReference>
<comment type="function">
    <text evidence="9">Splits internally a 1,3-beta-glucan molecule and transfers the newly generated reducing end (the donor) to the non-reducing end of another 1,3-beta-glucan molecule (the acceptor) forming a 1,3-beta linkage, resulting in the elongation of 1,3-beta-glucan chains in the cell wall. Involved in cell wall morphogenesis.</text>
</comment>
<dbReference type="EMBL" id="RCNU01000001">
    <property type="protein sequence ID" value="RWQ99228.1"/>
    <property type="molecule type" value="Genomic_DNA"/>
</dbReference>
<feature type="compositionally biased region" description="Low complexity" evidence="11">
    <location>
        <begin position="415"/>
        <end position="434"/>
    </location>
</feature>
<feature type="compositionally biased region" description="Gly residues" evidence="11">
    <location>
        <begin position="385"/>
        <end position="397"/>
    </location>
</feature>
<feature type="signal peptide" evidence="10">
    <location>
        <begin position="1"/>
        <end position="28"/>
    </location>
</feature>
<dbReference type="FunFam" id="3.20.20.80:FF:000032">
    <property type="entry name" value="1,3-beta-glucanosyltransferase"/>
    <property type="match status" value="1"/>
</dbReference>
<evidence type="ECO:0000256" key="5">
    <source>
        <dbReference type="ARBA" id="ARBA00022729"/>
    </source>
</evidence>
<organism evidence="13 14">
    <name type="scientific">Byssochlamys spectabilis</name>
    <name type="common">Paecilomyces variotii</name>
    <dbReference type="NCBI Taxonomy" id="264951"/>
    <lineage>
        <taxon>Eukaryota</taxon>
        <taxon>Fungi</taxon>
        <taxon>Dikarya</taxon>
        <taxon>Ascomycota</taxon>
        <taxon>Pezizomycotina</taxon>
        <taxon>Eurotiomycetes</taxon>
        <taxon>Eurotiomycetidae</taxon>
        <taxon>Eurotiales</taxon>
        <taxon>Thermoascaceae</taxon>
        <taxon>Paecilomyces</taxon>
    </lineage>
</organism>
<comment type="similarity">
    <text evidence="2 10">Belongs to the glycosyl hydrolase 72 family.</text>
</comment>
<evidence type="ECO:0000256" key="11">
    <source>
        <dbReference type="SAM" id="MobiDB-lite"/>
    </source>
</evidence>
<evidence type="ECO:0000256" key="3">
    <source>
        <dbReference type="ARBA" id="ARBA00022622"/>
    </source>
</evidence>
<dbReference type="GO" id="GO:0005886">
    <property type="term" value="C:plasma membrane"/>
    <property type="evidence" value="ECO:0007669"/>
    <property type="project" value="UniProtKB-SubCell"/>
</dbReference>
<keyword evidence="7" id="KW-0325">Glycoprotein</keyword>
<comment type="subcellular location">
    <subcellularLocation>
        <location evidence="1 10">Cell membrane</location>
        <topology evidence="1 10">Lipid-anchor</topology>
        <topology evidence="1 10">GPI-anchor</topology>
    </subcellularLocation>
</comment>
<dbReference type="Pfam" id="PF03198">
    <property type="entry name" value="Glyco_hydro_72"/>
    <property type="match status" value="1"/>
</dbReference>
<accession>A0A443I558</accession>
<dbReference type="RefSeq" id="XP_028488873.1">
    <property type="nucleotide sequence ID" value="XM_028625586.1"/>
</dbReference>
<keyword evidence="12" id="KW-0812">Transmembrane</keyword>
<dbReference type="EC" id="2.4.1.-" evidence="10"/>
<dbReference type="GO" id="GO:0042124">
    <property type="term" value="F:1,3-beta-glucanosyltransferase activity"/>
    <property type="evidence" value="ECO:0007669"/>
    <property type="project" value="TreeGrafter"/>
</dbReference>
<dbReference type="STRING" id="264951.A0A443I558"/>